<feature type="compositionally biased region" description="Low complexity" evidence="2">
    <location>
        <begin position="971"/>
        <end position="981"/>
    </location>
</feature>
<gene>
    <name evidence="6" type="ORF">FHI69_15935</name>
</gene>
<reference evidence="6 7" key="1">
    <citation type="submission" date="2019-06" db="EMBL/GenBank/DDBJ databases">
        <title>Genome sequence of Janthinobacterium lividum UCD_MED1.</title>
        <authorList>
            <person name="De Leon M.E."/>
            <person name="Jospin G."/>
        </authorList>
    </citation>
    <scope>NUCLEOTIDE SEQUENCE [LARGE SCALE GENOMIC DNA]</scope>
    <source>
        <strain evidence="6 7">UCD_MED1</strain>
    </source>
</reference>
<dbReference type="NCBIfam" id="TIGR03361">
    <property type="entry name" value="VI_Rhs_Vgr"/>
    <property type="match status" value="1"/>
</dbReference>
<comment type="caution">
    <text evidence="6">The sequence shown here is derived from an EMBL/GenBank/DDBJ whole genome shotgun (WGS) entry which is preliminary data.</text>
</comment>
<dbReference type="InterPro" id="IPR017847">
    <property type="entry name" value="T6SS_RhsGE_Vgr_subset"/>
</dbReference>
<protein>
    <submittedName>
        <fullName evidence="6">Type VI secretion system tip protein VgrG</fullName>
    </submittedName>
</protein>
<dbReference type="Gene3D" id="2.40.50.230">
    <property type="entry name" value="Gp5 N-terminal domain"/>
    <property type="match status" value="1"/>
</dbReference>
<evidence type="ECO:0000313" key="6">
    <source>
        <dbReference type="EMBL" id="TNC75756.1"/>
    </source>
</evidence>
<dbReference type="InterPro" id="IPR006533">
    <property type="entry name" value="T6SS_Vgr_RhsGE"/>
</dbReference>
<feature type="compositionally biased region" description="Basic and acidic residues" evidence="2">
    <location>
        <begin position="983"/>
        <end position="993"/>
    </location>
</feature>
<comment type="similarity">
    <text evidence="1">Belongs to the VgrG protein family.</text>
</comment>
<feature type="domain" description="Putative type VI secretion system Rhs element associated Vgr" evidence="5">
    <location>
        <begin position="558"/>
        <end position="670"/>
    </location>
</feature>
<dbReference type="RefSeq" id="WP_139091269.1">
    <property type="nucleotide sequence ID" value="NZ_VDGE01000006.1"/>
</dbReference>
<dbReference type="Pfam" id="PF05954">
    <property type="entry name" value="Phage_GPD"/>
    <property type="match status" value="1"/>
</dbReference>
<evidence type="ECO:0000259" key="4">
    <source>
        <dbReference type="Pfam" id="PF10106"/>
    </source>
</evidence>
<proteinExistence type="inferred from homology"/>
<dbReference type="Gene3D" id="2.30.110.50">
    <property type="match status" value="1"/>
</dbReference>
<evidence type="ECO:0000256" key="2">
    <source>
        <dbReference type="SAM" id="MobiDB-lite"/>
    </source>
</evidence>
<dbReference type="Pfam" id="PF10106">
    <property type="entry name" value="DUF2345"/>
    <property type="match status" value="1"/>
</dbReference>
<feature type="region of interest" description="Disordered" evidence="2">
    <location>
        <begin position="692"/>
        <end position="721"/>
    </location>
</feature>
<dbReference type="AlphaFoldDB" id="A0A5C4NRH4"/>
<dbReference type="InterPro" id="IPR018769">
    <property type="entry name" value="VgrG2_DUF2345"/>
</dbReference>
<evidence type="ECO:0000313" key="7">
    <source>
        <dbReference type="Proteomes" id="UP000305681"/>
    </source>
</evidence>
<feature type="region of interest" description="Disordered" evidence="2">
    <location>
        <begin position="946"/>
        <end position="1005"/>
    </location>
</feature>
<dbReference type="Gene3D" id="4.10.220.110">
    <property type="match status" value="1"/>
</dbReference>
<accession>A0A5C4NRH4</accession>
<feature type="compositionally biased region" description="Pro residues" evidence="2">
    <location>
        <begin position="953"/>
        <end position="963"/>
    </location>
</feature>
<evidence type="ECO:0000259" key="5">
    <source>
        <dbReference type="Pfam" id="PF13296"/>
    </source>
</evidence>
<dbReference type="InterPro" id="IPR028244">
    <property type="entry name" value="T6SS_Rhs_Vgr_dom"/>
</dbReference>
<organism evidence="6 7">
    <name type="scientific">Janthinobacterium lividum</name>
    <dbReference type="NCBI Taxonomy" id="29581"/>
    <lineage>
        <taxon>Bacteria</taxon>
        <taxon>Pseudomonadati</taxon>
        <taxon>Pseudomonadota</taxon>
        <taxon>Betaproteobacteria</taxon>
        <taxon>Burkholderiales</taxon>
        <taxon>Oxalobacteraceae</taxon>
        <taxon>Janthinobacterium</taxon>
    </lineage>
</organism>
<dbReference type="SUPFAM" id="SSF69279">
    <property type="entry name" value="Phage tail proteins"/>
    <property type="match status" value="2"/>
</dbReference>
<sequence length="1275" mass="136708">MGGAQQAPAATGQFGTGLSQHARLITLATAQQSGQPESLMAEQFEGREAVNELFRFEVDALSTAASLDLASFIGEEMTLCLLQPDGSQRAWHGICTDCAWLGADGGVARYRLRLEPALALLRLRRDSYIFQDKHARDIVTELLADYPQLRFEFDVSQALATRAICTQYRESDFDFFARLLAAEGLSWRFEHDQPGGAQEGGDGQVQARHKLVIFDSKATAPQTPGGADMRFHGVRATDTDDAIDRFGARRQVQSNAVSISSWHPEQVTAPAAEQVSSLAAGQLPQLAVYDGAGERLHADRAAAGPHSERMLQALELDNKQFDGAGAVRRLAAGHAMRLLQHEQHADGANAFTVLWAEHQARNNAGPAGASLGGMLSQLARTAGLGGVADWIAGQIEPGTYRNRFGCVRASVAIVPRATAARAPAVALGPQTALVVGLADSVATTGRDHQVRIQFAWQRGSAANPGGLAHNTDQQGNAPGNEASGAWVRVAEALAGPNWGSQFTPRLGTEVLVDFIEGDMDHPLVVAQLYTGSDTPPYAAGEESGVNHAGVLSGMHSHNFDGAGYNQWVLDDTQGQLRTRLASSSAATELNLGYLVQQGATTAQRGSYRGSGFELRTDAWAMLRAGEGMLISTTARARQGAGVASSQLDTKEALALLRGACELSKTVATSASQQKALVSKDANQAQMDMAAQIDPQQDGKYQAAVGGQEASKAGSGTRAPDTAQPVERYAQPLVLMESPSSINWATPASTVLFAGQQLHWTAQADLHMTAGQTVASVAANAATLFSQEGGIKAVAGNGPVSLEAHTDQLEILADQAITVISVSDSIDIKANQKIVLQAGQSSITLEGGDITFRCPGHFTVKGGQHVFNGGASAAASLPPLPDSRLKLFDEGFVLKDRDTGELMPRQPYRIKRADGSIETGMTDARGLTHVVAAAAVEALVIELLKSPGELPETPDSPAPAPAPAPKSDTRAKAPAPGTTAKAPPKPEPKFKEKSTSSTSPVDNKQRKEVLIKRPACWIDDYEKEIDVSSVPRYNNTFGANGAPHNYFDTVRYKIYVPVKSNTSIIAELRVKAITVLDAADQALEERERGTPQAATRVKQRAAAIKYVKGIATAGLEAHWNNKFQMEIRDPECGTRILPIVYRIVYVESNEHYLMQIHKRYDREGVTGTVIDVSPSTNGQVHAHEFGHCYGIPDEYSYVEGDDETVKYMKPDGTWDAPVSALSDDEEPEERLANIMNSVGSTIVYHRHAWQIAIEVQELLRAEIGRKIKCDIILIRS</sequence>
<dbReference type="InterPro" id="IPR006531">
    <property type="entry name" value="Gp5/Vgr_OB"/>
</dbReference>
<evidence type="ECO:0000259" key="3">
    <source>
        <dbReference type="Pfam" id="PF04717"/>
    </source>
</evidence>
<dbReference type="Pfam" id="PF13296">
    <property type="entry name" value="T6SS_Vgr"/>
    <property type="match status" value="1"/>
</dbReference>
<dbReference type="Pfam" id="PF04717">
    <property type="entry name" value="Phage_base_V"/>
    <property type="match status" value="1"/>
</dbReference>
<dbReference type="Gene3D" id="3.55.50.10">
    <property type="entry name" value="Baseplate protein-like domains"/>
    <property type="match status" value="1"/>
</dbReference>
<dbReference type="SUPFAM" id="SSF69255">
    <property type="entry name" value="gp5 N-terminal domain-like"/>
    <property type="match status" value="1"/>
</dbReference>
<dbReference type="EMBL" id="VDGE01000006">
    <property type="protein sequence ID" value="TNC75756.1"/>
    <property type="molecule type" value="Genomic_DNA"/>
</dbReference>
<feature type="domain" description="Gp5/Type VI secretion system Vgr protein OB-fold" evidence="3">
    <location>
        <begin position="481"/>
        <end position="529"/>
    </location>
</feature>
<name>A0A5C4NRH4_9BURK</name>
<dbReference type="NCBIfam" id="TIGR01646">
    <property type="entry name" value="vgr_GE"/>
    <property type="match status" value="1"/>
</dbReference>
<evidence type="ECO:0000256" key="1">
    <source>
        <dbReference type="ARBA" id="ARBA00005558"/>
    </source>
</evidence>
<dbReference type="InterPro" id="IPR037026">
    <property type="entry name" value="Vgr_OB-fold_dom_sf"/>
</dbReference>
<feature type="domain" description="DUF2345" evidence="4">
    <location>
        <begin position="722"/>
        <end position="870"/>
    </location>
</feature>
<dbReference type="Proteomes" id="UP000305681">
    <property type="component" value="Unassembled WGS sequence"/>
</dbReference>